<evidence type="ECO:0000313" key="2">
    <source>
        <dbReference type="EMBL" id="QHT99209.1"/>
    </source>
</evidence>
<keyword evidence="1" id="KW-0472">Membrane</keyword>
<sequence length="300" mass="36084">MDFLHLIIIIFYFTGCSGIIYACYYPETFYPYFFGLLSNFYNTYINQHVVYYGITLFTNYCAIKNKIDKYNKLVYYSHPYITYTIDICEYSYHFLYAELYGNNILPFHKLWITQNQLYICEFSNSSYKWKNIDNYHFINYNDSQTVTYVSFIKSFNLASYLLSTTEFNPLYNDNLLFGKYFDTYVSRVQYNNIIQLKNKDEFSHPSNVSFLSIELKFPYAKINMELDKSFLFINNELFSKTFLKRYLDYNNIVVPFTNDYTVNIMDSNINMITIKPDEYMRLNKLDYSILKNNNQLIPTN</sequence>
<feature type="transmembrane region" description="Helical" evidence="1">
    <location>
        <begin position="6"/>
        <end position="24"/>
    </location>
</feature>
<dbReference type="AlphaFoldDB" id="A0A6C0J2X7"/>
<evidence type="ECO:0000256" key="1">
    <source>
        <dbReference type="SAM" id="Phobius"/>
    </source>
</evidence>
<reference evidence="2" key="1">
    <citation type="journal article" date="2020" name="Nature">
        <title>Giant virus diversity and host interactions through global metagenomics.</title>
        <authorList>
            <person name="Schulz F."/>
            <person name="Roux S."/>
            <person name="Paez-Espino D."/>
            <person name="Jungbluth S."/>
            <person name="Walsh D.A."/>
            <person name="Denef V.J."/>
            <person name="McMahon K.D."/>
            <person name="Konstantinidis K.T."/>
            <person name="Eloe-Fadrosh E.A."/>
            <person name="Kyrpides N.C."/>
            <person name="Woyke T."/>
        </authorList>
    </citation>
    <scope>NUCLEOTIDE SEQUENCE</scope>
    <source>
        <strain evidence="2">GVMAG-M-3300025699-48</strain>
    </source>
</reference>
<proteinExistence type="predicted"/>
<keyword evidence="1" id="KW-1133">Transmembrane helix</keyword>
<keyword evidence="1" id="KW-0812">Transmembrane</keyword>
<dbReference type="EMBL" id="MN740306">
    <property type="protein sequence ID" value="QHT99209.1"/>
    <property type="molecule type" value="Genomic_DNA"/>
</dbReference>
<name>A0A6C0J2X7_9ZZZZ</name>
<organism evidence="2">
    <name type="scientific">viral metagenome</name>
    <dbReference type="NCBI Taxonomy" id="1070528"/>
    <lineage>
        <taxon>unclassified sequences</taxon>
        <taxon>metagenomes</taxon>
        <taxon>organismal metagenomes</taxon>
    </lineage>
</organism>
<accession>A0A6C0J2X7</accession>
<protein>
    <submittedName>
        <fullName evidence="2">Uncharacterized protein</fullName>
    </submittedName>
</protein>